<keyword evidence="3" id="KW-0624">Polysaccharide degradation</keyword>
<dbReference type="Pfam" id="PF18962">
    <property type="entry name" value="Por_Secre_tail"/>
    <property type="match status" value="1"/>
</dbReference>
<gene>
    <name evidence="6" type="ORF">DFQ10_101542</name>
</gene>
<evidence type="ECO:0000313" key="6">
    <source>
        <dbReference type="EMBL" id="RED46768.1"/>
    </source>
</evidence>
<comment type="similarity">
    <text evidence="3">Belongs to the polysaccharide lyase 1 family.</text>
</comment>
<dbReference type="Gene3D" id="2.160.20.10">
    <property type="entry name" value="Single-stranded right-handed beta-helix, Pectin lyase-like"/>
    <property type="match status" value="1"/>
</dbReference>
<evidence type="ECO:0000256" key="1">
    <source>
        <dbReference type="ARBA" id="ARBA00022729"/>
    </source>
</evidence>
<dbReference type="GO" id="GO:0030570">
    <property type="term" value="F:pectate lyase activity"/>
    <property type="evidence" value="ECO:0007669"/>
    <property type="project" value="InterPro"/>
</dbReference>
<accession>A0A3D9HBB7</accession>
<dbReference type="GO" id="GO:0000272">
    <property type="term" value="P:polysaccharide catabolic process"/>
    <property type="evidence" value="ECO:0007669"/>
    <property type="project" value="UniProtKB-KW"/>
</dbReference>
<dbReference type="InterPro" id="IPR012334">
    <property type="entry name" value="Pectin_lyas_fold"/>
</dbReference>
<dbReference type="EMBL" id="QRDV01000001">
    <property type="protein sequence ID" value="RED46768.1"/>
    <property type="molecule type" value="Genomic_DNA"/>
</dbReference>
<organism evidence="6 7">
    <name type="scientific">Winogradskyella eximia</name>
    <dbReference type="NCBI Taxonomy" id="262006"/>
    <lineage>
        <taxon>Bacteria</taxon>
        <taxon>Pseudomonadati</taxon>
        <taxon>Bacteroidota</taxon>
        <taxon>Flavobacteriia</taxon>
        <taxon>Flavobacteriales</taxon>
        <taxon>Flavobacteriaceae</taxon>
        <taxon>Winogradskyella</taxon>
    </lineage>
</organism>
<dbReference type="InterPro" id="IPR026444">
    <property type="entry name" value="Secre_tail"/>
</dbReference>
<keyword evidence="2 3" id="KW-0456">Lyase</keyword>
<dbReference type="RefSeq" id="WP_115815877.1">
    <property type="nucleotide sequence ID" value="NZ_QRDV01000001.1"/>
</dbReference>
<dbReference type="Pfam" id="PF18283">
    <property type="entry name" value="CBM77"/>
    <property type="match status" value="1"/>
</dbReference>
<keyword evidence="7" id="KW-1185">Reference proteome</keyword>
<reference evidence="6 7" key="1">
    <citation type="submission" date="2018-07" db="EMBL/GenBank/DDBJ databases">
        <title>Genomic Encyclopedia of Type Strains, Phase III (KMG-III): the genomes of soil and plant-associated and newly described type strains.</title>
        <authorList>
            <person name="Whitman W."/>
        </authorList>
    </citation>
    <scope>NUCLEOTIDE SEQUENCE [LARGE SCALE GENOMIC DNA]</scope>
    <source>
        <strain evidence="6 7">CECT 7946</strain>
    </source>
</reference>
<dbReference type="PANTHER" id="PTHR31683">
    <property type="entry name" value="PECTATE LYASE 18-RELATED"/>
    <property type="match status" value="1"/>
</dbReference>
<dbReference type="InterPro" id="IPR041253">
    <property type="entry name" value="CBM77"/>
</dbReference>
<dbReference type="InterPro" id="IPR045032">
    <property type="entry name" value="PEL"/>
</dbReference>
<dbReference type="Pfam" id="PF00544">
    <property type="entry name" value="Pectate_lyase_4"/>
    <property type="match status" value="1"/>
</dbReference>
<sequence>MKKILLYLSLCLVGLQLNAQAVTITESSGWLESAFVEWLPEDGVDSYNVYYTGGGLTDQIIDTQLIRSYGSYYRADVLGLSTGDYILKVVPVIANIEGPAAVSNSVTVTAHDRNGFAHSNGHVPGAYNLDGTLKANAVVIYITENSKNTISLNVIGATTNPCVGLQTILDGFKKGDDDRPLAVRLIGNITDLDYMLNGDVVIENENNNNGSITFEGVGNDALVNGWGLRIKRGTNIEVRNLGFMLTNANEGDNIGLQQDNEYVWVHNCDLFYGAAGGDADQVKGDGALDCKRSTYVTMSYNHFWDTGKSNLLGLSENTTTELYITYHHNWYDHSDSRHPRVRFYSAHVYNNYFDGNAKYGSGSTEGSSLFLEGNFFRNCKYPMLTSQQGTDIFNGSNGTFSGEDGGVIKAFNNDMSGETRFVAYDAVNYPTQFDAYVATTRDENIESNISSFQGGNTYNNFDTDPSLYINSLTVDSPIVAKNNVIQYSGRLSGGDINWTFDAPDDDTSYAINTGLLGLLTSYTSNLVSIQGDTLGTGSTQTLTVPDNNDQSVDSGNAIEDMIFTWGGDATDVSVIGLPASGIVYTKNTIAQTITVSGTPTSNVNFSITTNGSAGSSVTASGSVSINGLPNGDEIHNFTASGLNSGFYSFTGANMNSYPGSTIYDGLILTERLKIESSTNISYTTTSISTLTLVFDPAFSGNIKLDGVTYSATDGVLTLTNIPSGNHSITKGNVANLYYIKSEFALGIEDLSPLQKLKVYPNPIANLLNIYLPNSTIEKITIYNIIGTVIQTIKKDLRVVDLTNLESGSYFITLKTNRGVVTKKFLKK</sequence>
<evidence type="ECO:0000256" key="2">
    <source>
        <dbReference type="ARBA" id="ARBA00023239"/>
    </source>
</evidence>
<evidence type="ECO:0000313" key="7">
    <source>
        <dbReference type="Proteomes" id="UP000256980"/>
    </source>
</evidence>
<dbReference type="NCBIfam" id="TIGR04183">
    <property type="entry name" value="Por_Secre_tail"/>
    <property type="match status" value="1"/>
</dbReference>
<comment type="subcellular location">
    <subcellularLocation>
        <location evidence="3">Secreted</location>
    </subcellularLocation>
</comment>
<dbReference type="SMART" id="SM00656">
    <property type="entry name" value="Amb_all"/>
    <property type="match status" value="1"/>
</dbReference>
<comment type="caution">
    <text evidence="6">The sequence shown here is derived from an EMBL/GenBank/DDBJ whole genome shotgun (WGS) entry which is preliminary data.</text>
</comment>
<dbReference type="SUPFAM" id="SSF51126">
    <property type="entry name" value="Pectin lyase-like"/>
    <property type="match status" value="1"/>
</dbReference>
<dbReference type="PANTHER" id="PTHR31683:SF18">
    <property type="entry name" value="PECTATE LYASE 21-RELATED"/>
    <property type="match status" value="1"/>
</dbReference>
<dbReference type="InterPro" id="IPR011050">
    <property type="entry name" value="Pectin_lyase_fold/virulence"/>
</dbReference>
<keyword evidence="1 4" id="KW-0732">Signal</keyword>
<name>A0A3D9HBB7_9FLAO</name>
<keyword evidence="3" id="KW-0119">Carbohydrate metabolism</keyword>
<feature type="chain" id="PRO_5017833578" evidence="4">
    <location>
        <begin position="22"/>
        <end position="827"/>
    </location>
</feature>
<evidence type="ECO:0000259" key="5">
    <source>
        <dbReference type="SMART" id="SM00656"/>
    </source>
</evidence>
<proteinExistence type="inferred from homology"/>
<dbReference type="AlphaFoldDB" id="A0A3D9HBB7"/>
<feature type="signal peptide" evidence="4">
    <location>
        <begin position="1"/>
        <end position="21"/>
    </location>
</feature>
<protein>
    <submittedName>
        <fullName evidence="6">Putative secreted protein (Por secretion system target)</fullName>
    </submittedName>
</protein>
<evidence type="ECO:0000256" key="3">
    <source>
        <dbReference type="RuleBase" id="RU361173"/>
    </source>
</evidence>
<dbReference type="InterPro" id="IPR002022">
    <property type="entry name" value="Pec_lyase"/>
</dbReference>
<keyword evidence="3" id="KW-0964">Secreted</keyword>
<dbReference type="Proteomes" id="UP000256980">
    <property type="component" value="Unassembled WGS sequence"/>
</dbReference>
<evidence type="ECO:0000256" key="4">
    <source>
        <dbReference type="SAM" id="SignalP"/>
    </source>
</evidence>
<dbReference type="OrthoDB" id="148600at2"/>
<dbReference type="GO" id="GO:0005576">
    <property type="term" value="C:extracellular region"/>
    <property type="evidence" value="ECO:0007669"/>
    <property type="project" value="UniProtKB-SubCell"/>
</dbReference>
<feature type="domain" description="Pectate lyase" evidence="5">
    <location>
        <begin position="179"/>
        <end position="382"/>
    </location>
</feature>